<name>A0A8J7YNQ3_9ARCH</name>
<protein>
    <submittedName>
        <fullName evidence="2">Uncharacterized protein</fullName>
    </submittedName>
</protein>
<comment type="caution">
    <text evidence="2">The sequence shown here is derived from an EMBL/GenBank/DDBJ whole genome shotgun (WGS) entry which is preliminary data.</text>
</comment>
<keyword evidence="1" id="KW-0175">Coiled coil</keyword>
<dbReference type="Proteomes" id="UP000750197">
    <property type="component" value="Unassembled WGS sequence"/>
</dbReference>
<evidence type="ECO:0000313" key="3">
    <source>
        <dbReference type="EMBL" id="MBX8645068.1"/>
    </source>
</evidence>
<dbReference type="EMBL" id="JAHEAC010000162">
    <property type="protein sequence ID" value="MBX8645068.1"/>
    <property type="molecule type" value="Genomic_DNA"/>
</dbReference>
<reference evidence="2" key="1">
    <citation type="submission" date="2021-04" db="EMBL/GenBank/DDBJ databases">
        <title>Genomic insights into ecological role and evolution of a novel Thermoplasmata order Candidatus Sysuiplasmatales.</title>
        <authorList>
            <person name="Yuan Y."/>
        </authorList>
    </citation>
    <scope>NUCLEOTIDE SEQUENCE</scope>
    <source>
        <strain evidence="3">TUT19-bin139</strain>
        <strain evidence="2">YP2-bin.285</strain>
    </source>
</reference>
<dbReference type="EMBL" id="JAGVSJ010000004">
    <property type="protein sequence ID" value="MBX8631473.1"/>
    <property type="molecule type" value="Genomic_DNA"/>
</dbReference>
<proteinExistence type="predicted"/>
<evidence type="ECO:0000313" key="4">
    <source>
        <dbReference type="Proteomes" id="UP000716004"/>
    </source>
</evidence>
<dbReference type="Proteomes" id="UP000716004">
    <property type="component" value="Unassembled WGS sequence"/>
</dbReference>
<feature type="coiled-coil region" evidence="1">
    <location>
        <begin position="156"/>
        <end position="218"/>
    </location>
</feature>
<gene>
    <name evidence="2" type="ORF">J9259_02990</name>
    <name evidence="3" type="ORF">KIY12_10200</name>
</gene>
<evidence type="ECO:0000256" key="1">
    <source>
        <dbReference type="SAM" id="Coils"/>
    </source>
</evidence>
<organism evidence="2 4">
    <name type="scientific">Candidatus Sysuiplasma superficiale</name>
    <dbReference type="NCBI Taxonomy" id="2823368"/>
    <lineage>
        <taxon>Archaea</taxon>
        <taxon>Methanobacteriati</taxon>
        <taxon>Thermoplasmatota</taxon>
        <taxon>Thermoplasmata</taxon>
        <taxon>Candidatus Sysuiplasmatales</taxon>
        <taxon>Candidatus Sysuiplasmataceae</taxon>
        <taxon>Candidatus Sysuiplasma</taxon>
    </lineage>
</organism>
<feature type="coiled-coil region" evidence="1">
    <location>
        <begin position="315"/>
        <end position="342"/>
    </location>
</feature>
<evidence type="ECO:0000313" key="2">
    <source>
        <dbReference type="EMBL" id="MBX8631473.1"/>
    </source>
</evidence>
<accession>A0A8J7YNQ3</accession>
<sequence length="409" mass="47500">MQGIDTAFSLTELERLQKRIETKLRETQSSSASGESIESLQKRAVMQLQQFYKLLLSDYSPTQFKEMHSFLKANGFPELRDALRMKPAKMAERLKEPVERLECEEQRKRQLAFHVSRIEETVRELDEEIFNYSRFSKKEMKLIDELEDINSRIGEILSLRDKISDLQVRREKLLARVPAPEGLLDVHSMVRERLESKKKELVEERDEIQSELGSLNNDETAAMENLRLFLHSSAALMDPVVKILPRIRFLTSSVVKSSNTEITEWDVGVALQNLKKIYNTLDDDDPVRIIGPERSEQALQYILDHPEAVSDYNRVLGIRSRKEALKERLVKIEERIAELQSPEAENAELSVVNREVEKNISMLRQTDEDLDSCRNELTEHFQRLKEVDGFDSVTSLSEEVDRMIKKLQP</sequence>
<dbReference type="AlphaFoldDB" id="A0A8J7YNQ3"/>